<reference evidence="2 3" key="1">
    <citation type="submission" date="2024-02" db="EMBL/GenBank/DDBJ databases">
        <title>High-quality chromosome-scale genome assembly of Pensacola bahiagrass (Paspalum notatum Flugge var. saurae).</title>
        <authorList>
            <person name="Vega J.M."/>
            <person name="Podio M."/>
            <person name="Orjuela J."/>
            <person name="Siena L.A."/>
            <person name="Pessino S.C."/>
            <person name="Combes M.C."/>
            <person name="Mariac C."/>
            <person name="Albertini E."/>
            <person name="Pupilli F."/>
            <person name="Ortiz J.P.A."/>
            <person name="Leblanc O."/>
        </authorList>
    </citation>
    <scope>NUCLEOTIDE SEQUENCE [LARGE SCALE GENOMIC DNA]</scope>
    <source>
        <strain evidence="2">R1</strain>
        <tissue evidence="2">Leaf</tissue>
    </source>
</reference>
<dbReference type="InterPro" id="IPR001310">
    <property type="entry name" value="Histidine_triad_HIT"/>
</dbReference>
<protein>
    <recommendedName>
        <fullName evidence="1">HIT domain-containing protein</fullName>
    </recommendedName>
</protein>
<proteinExistence type="predicted"/>
<dbReference type="SUPFAM" id="SSF54197">
    <property type="entry name" value="HIT-like"/>
    <property type="match status" value="1"/>
</dbReference>
<organism evidence="2 3">
    <name type="scientific">Paspalum notatum var. saurae</name>
    <dbReference type="NCBI Taxonomy" id="547442"/>
    <lineage>
        <taxon>Eukaryota</taxon>
        <taxon>Viridiplantae</taxon>
        <taxon>Streptophyta</taxon>
        <taxon>Embryophyta</taxon>
        <taxon>Tracheophyta</taxon>
        <taxon>Spermatophyta</taxon>
        <taxon>Magnoliopsida</taxon>
        <taxon>Liliopsida</taxon>
        <taxon>Poales</taxon>
        <taxon>Poaceae</taxon>
        <taxon>PACMAD clade</taxon>
        <taxon>Panicoideae</taxon>
        <taxon>Andropogonodae</taxon>
        <taxon>Paspaleae</taxon>
        <taxon>Paspalinae</taxon>
        <taxon>Paspalum</taxon>
    </lineage>
</organism>
<evidence type="ECO:0000313" key="2">
    <source>
        <dbReference type="EMBL" id="WVZ68443.1"/>
    </source>
</evidence>
<name>A0AAQ3WNT1_PASNO</name>
<dbReference type="InterPro" id="IPR011146">
    <property type="entry name" value="HIT-like"/>
</dbReference>
<dbReference type="AlphaFoldDB" id="A0AAQ3WNT1"/>
<dbReference type="Gene3D" id="3.30.428.10">
    <property type="entry name" value="HIT-like"/>
    <property type="match status" value="1"/>
</dbReference>
<accession>A0AAQ3WNT1</accession>
<dbReference type="Pfam" id="PF01230">
    <property type="entry name" value="HIT"/>
    <property type="match status" value="1"/>
</dbReference>
<evidence type="ECO:0000313" key="3">
    <source>
        <dbReference type="Proteomes" id="UP001341281"/>
    </source>
</evidence>
<sequence>FDKIIWMEIPSQVVYEDEKVCAFRDISTKASIHTVIIPKVTHGLSRPLKAEERDVKVVGSLLYAAKANLYITFMFIVSGDGR</sequence>
<dbReference type="Proteomes" id="UP001341281">
    <property type="component" value="Chromosome 04"/>
</dbReference>
<feature type="domain" description="HIT" evidence="1">
    <location>
        <begin position="8"/>
        <end position="52"/>
    </location>
</feature>
<evidence type="ECO:0000259" key="1">
    <source>
        <dbReference type="Pfam" id="PF01230"/>
    </source>
</evidence>
<dbReference type="InterPro" id="IPR036265">
    <property type="entry name" value="HIT-like_sf"/>
</dbReference>
<keyword evidence="3" id="KW-1185">Reference proteome</keyword>
<dbReference type="PANTHER" id="PTHR23089">
    <property type="entry name" value="HISTIDINE TRIAD HIT PROTEIN"/>
    <property type="match status" value="1"/>
</dbReference>
<gene>
    <name evidence="2" type="ORF">U9M48_017380</name>
</gene>
<dbReference type="GO" id="GO:0047627">
    <property type="term" value="F:adenylylsulfatase activity"/>
    <property type="evidence" value="ECO:0007669"/>
    <property type="project" value="UniProtKB-ARBA"/>
</dbReference>
<feature type="non-terminal residue" evidence="2">
    <location>
        <position position="1"/>
    </location>
</feature>
<dbReference type="EMBL" id="CP144748">
    <property type="protein sequence ID" value="WVZ68443.1"/>
    <property type="molecule type" value="Genomic_DNA"/>
</dbReference>